<dbReference type="VEuPathDB" id="FungiDB:P168DRAFT_293637"/>
<sequence>MIDKDYAGHNCLGCGCGCWWYHHRDSESSINTSLPVFQSFSHNTPPSYFYPLSVSVSSGFSLQTSNFNLQSSIFNLQSSIFNLQSQSQSQSLQSFCHYISLWLLDPVLQYLQPILQPIYPATMDKKESTRQQNGTVAASDLAQYQARWEQIHNDTIRQIQQAREKERMANGQAQKSNLSG</sequence>
<proteinExistence type="predicted"/>
<dbReference type="Proteomes" id="UP000234254">
    <property type="component" value="Unassembled WGS sequence"/>
</dbReference>
<gene>
    <name evidence="2" type="ORF">P168DRAFT_293637</name>
</gene>
<dbReference type="OrthoDB" id="4487527at2759"/>
<accession>A0A2I1CRZ5</accession>
<evidence type="ECO:0000313" key="3">
    <source>
        <dbReference type="Proteomes" id="UP000234254"/>
    </source>
</evidence>
<keyword evidence="3" id="KW-1185">Reference proteome</keyword>
<comment type="caution">
    <text evidence="2">The sequence shown here is derived from an EMBL/GenBank/DDBJ whole genome shotgun (WGS) entry which is preliminary data.</text>
</comment>
<evidence type="ECO:0000256" key="1">
    <source>
        <dbReference type="SAM" id="MobiDB-lite"/>
    </source>
</evidence>
<name>A0A2I1CRZ5_ASPC2</name>
<reference evidence="2" key="1">
    <citation type="submission" date="2016-12" db="EMBL/GenBank/DDBJ databases">
        <title>The genomes of Aspergillus section Nigri reveals drivers in fungal speciation.</title>
        <authorList>
            <consortium name="DOE Joint Genome Institute"/>
            <person name="Vesth T.C."/>
            <person name="Nybo J."/>
            <person name="Theobald S."/>
            <person name="Brandl J."/>
            <person name="Frisvad J.C."/>
            <person name="Nielsen K.F."/>
            <person name="Lyhne E.K."/>
            <person name="Kogle M.E."/>
            <person name="Kuo A."/>
            <person name="Riley R."/>
            <person name="Clum A."/>
            <person name="Nolan M."/>
            <person name="Lipzen A."/>
            <person name="Salamov A."/>
            <person name="Henrissat B."/>
            <person name="Wiebenga A."/>
            <person name="De vries R.P."/>
            <person name="Grigoriev I.V."/>
            <person name="Mortensen U.H."/>
            <person name="Andersen M.R."/>
            <person name="Baker S.E."/>
        </authorList>
    </citation>
    <scope>NUCLEOTIDE SEQUENCE</scope>
    <source>
        <strain evidence="2">IBT 28561</strain>
    </source>
</reference>
<feature type="region of interest" description="Disordered" evidence="1">
    <location>
        <begin position="160"/>
        <end position="180"/>
    </location>
</feature>
<dbReference type="EMBL" id="MSFM01000015">
    <property type="protein sequence ID" value="PKY00385.1"/>
    <property type="molecule type" value="Genomic_DNA"/>
</dbReference>
<organism evidence="2 3">
    <name type="scientific">Aspergillus campestris (strain IBT 28561)</name>
    <dbReference type="NCBI Taxonomy" id="1392248"/>
    <lineage>
        <taxon>Eukaryota</taxon>
        <taxon>Fungi</taxon>
        <taxon>Dikarya</taxon>
        <taxon>Ascomycota</taxon>
        <taxon>Pezizomycotina</taxon>
        <taxon>Eurotiomycetes</taxon>
        <taxon>Eurotiomycetidae</taxon>
        <taxon>Eurotiales</taxon>
        <taxon>Aspergillaceae</taxon>
        <taxon>Aspergillus</taxon>
        <taxon>Aspergillus subgen. Circumdati</taxon>
    </lineage>
</organism>
<evidence type="ECO:0000313" key="2">
    <source>
        <dbReference type="EMBL" id="PKY00385.1"/>
    </source>
</evidence>
<protein>
    <submittedName>
        <fullName evidence="2">Uncharacterized protein</fullName>
    </submittedName>
</protein>
<dbReference type="GeneID" id="36545374"/>
<dbReference type="PROSITE" id="PS51257">
    <property type="entry name" value="PROKAR_LIPOPROTEIN"/>
    <property type="match status" value="1"/>
</dbReference>
<dbReference type="RefSeq" id="XP_024688979.1">
    <property type="nucleotide sequence ID" value="XM_024837850.1"/>
</dbReference>
<feature type="compositionally biased region" description="Polar residues" evidence="1">
    <location>
        <begin position="171"/>
        <end position="180"/>
    </location>
</feature>
<dbReference type="AlphaFoldDB" id="A0A2I1CRZ5"/>